<dbReference type="InterPro" id="IPR020568">
    <property type="entry name" value="Ribosomal_Su5_D2-typ_SF"/>
</dbReference>
<dbReference type="SUPFAM" id="SSF54211">
    <property type="entry name" value="Ribosomal protein S5 domain 2-like"/>
    <property type="match status" value="1"/>
</dbReference>
<evidence type="ECO:0000313" key="10">
    <source>
        <dbReference type="EMBL" id="VEU80004.1"/>
    </source>
</evidence>
<keyword evidence="7" id="KW-0456">Lyase</keyword>
<dbReference type="GO" id="GO:0019287">
    <property type="term" value="P:isopentenyl diphosphate biosynthetic process, mevalonate pathway"/>
    <property type="evidence" value="ECO:0007669"/>
    <property type="project" value="InterPro"/>
</dbReference>
<evidence type="ECO:0000256" key="1">
    <source>
        <dbReference type="ARBA" id="ARBA00008831"/>
    </source>
</evidence>
<feature type="domain" description="Mvd1 C-terminal" evidence="8">
    <location>
        <begin position="182"/>
        <end position="307"/>
    </location>
</feature>
<dbReference type="Proteomes" id="UP000289841">
    <property type="component" value="Chromosome"/>
</dbReference>
<feature type="domain" description="Diphosphomevalonate decarboxylase-like N-terminal" evidence="9">
    <location>
        <begin position="17"/>
        <end position="167"/>
    </location>
</feature>
<dbReference type="InterPro" id="IPR029765">
    <property type="entry name" value="Mev_diP_decarb"/>
</dbReference>
<dbReference type="PIRSF" id="PIRSF015950">
    <property type="entry name" value="Mev_P_decrbx"/>
    <property type="match status" value="1"/>
</dbReference>
<dbReference type="KEGG" id="aaxa:NCTC10138_00357"/>
<dbReference type="PANTHER" id="PTHR10977">
    <property type="entry name" value="DIPHOSPHOMEVALONATE DECARBOXYLASE"/>
    <property type="match status" value="1"/>
</dbReference>
<dbReference type="InterPro" id="IPR041431">
    <property type="entry name" value="Mvd1_C"/>
</dbReference>
<dbReference type="GO" id="GO:0005829">
    <property type="term" value="C:cytosol"/>
    <property type="evidence" value="ECO:0007669"/>
    <property type="project" value="InterPro"/>
</dbReference>
<gene>
    <name evidence="10" type="ORF">NCTC10138_00357</name>
</gene>
<dbReference type="InterPro" id="IPR014721">
    <property type="entry name" value="Ribsml_uS5_D2-typ_fold_subgr"/>
</dbReference>
<dbReference type="GO" id="GO:0005524">
    <property type="term" value="F:ATP binding"/>
    <property type="evidence" value="ECO:0007669"/>
    <property type="project" value="UniProtKB-KW"/>
</dbReference>
<dbReference type="GO" id="GO:0004163">
    <property type="term" value="F:diphosphomevalonate decarboxylase activity"/>
    <property type="evidence" value="ECO:0007669"/>
    <property type="project" value="UniProtKB-EC"/>
</dbReference>
<reference evidence="10 11" key="1">
    <citation type="submission" date="2019-01" db="EMBL/GenBank/DDBJ databases">
        <authorList>
            <consortium name="Pathogen Informatics"/>
        </authorList>
    </citation>
    <scope>NUCLEOTIDE SEQUENCE [LARGE SCALE GENOMIC DNA]</scope>
    <source>
        <strain evidence="10 11">NCTC10138</strain>
    </source>
</reference>
<evidence type="ECO:0000256" key="6">
    <source>
        <dbReference type="ARBA" id="ARBA00023098"/>
    </source>
</evidence>
<keyword evidence="5" id="KW-0067">ATP-binding</keyword>
<keyword evidence="10" id="KW-0808">Transferase</keyword>
<evidence type="ECO:0000256" key="2">
    <source>
        <dbReference type="ARBA" id="ARBA00012296"/>
    </source>
</evidence>
<name>A0A449BC32_HAPAX</name>
<evidence type="ECO:0000256" key="7">
    <source>
        <dbReference type="ARBA" id="ARBA00023239"/>
    </source>
</evidence>
<dbReference type="InterPro" id="IPR005935">
    <property type="entry name" value="Mev_decarb"/>
</dbReference>
<evidence type="ECO:0000313" key="11">
    <source>
        <dbReference type="Proteomes" id="UP000289841"/>
    </source>
</evidence>
<protein>
    <recommendedName>
        <fullName evidence="2">diphosphomevalonate decarboxylase</fullName>
        <ecNumber evidence="2">4.1.1.33</ecNumber>
    </recommendedName>
</protein>
<evidence type="ECO:0000256" key="3">
    <source>
        <dbReference type="ARBA" id="ARBA00022516"/>
    </source>
</evidence>
<dbReference type="PANTHER" id="PTHR10977:SF3">
    <property type="entry name" value="DIPHOSPHOMEVALONATE DECARBOXYLASE"/>
    <property type="match status" value="1"/>
</dbReference>
<evidence type="ECO:0000256" key="4">
    <source>
        <dbReference type="ARBA" id="ARBA00022741"/>
    </source>
</evidence>
<evidence type="ECO:0000259" key="8">
    <source>
        <dbReference type="Pfam" id="PF18376"/>
    </source>
</evidence>
<keyword evidence="11" id="KW-1185">Reference proteome</keyword>
<accession>A0A449BC32</accession>
<evidence type="ECO:0000259" key="9">
    <source>
        <dbReference type="Pfam" id="PF22700"/>
    </source>
</evidence>
<dbReference type="AlphaFoldDB" id="A0A449BC32"/>
<organism evidence="10 11">
    <name type="scientific">Haploplasma axanthum</name>
    <name type="common">Acholeplasma axanthum</name>
    <dbReference type="NCBI Taxonomy" id="29552"/>
    <lineage>
        <taxon>Bacteria</taxon>
        <taxon>Bacillati</taxon>
        <taxon>Mycoplasmatota</taxon>
        <taxon>Mollicutes</taxon>
        <taxon>Acholeplasmatales</taxon>
        <taxon>Acholeplasmataceae</taxon>
        <taxon>Haploplasma</taxon>
    </lineage>
</organism>
<keyword evidence="3" id="KW-0444">Lipid biosynthesis</keyword>
<sequence>MFGFIHLRSCNKLKIRAYVNFALIKYWGKKDEGLKLPYQTSLSFTVDKLYTETEVIYDKNLYQDIVIINGKKDEKMGNRVAKHMDVIRREYNINSYAHIISENFVPTGAGLASSASAFAALAYAATKTYGLELSKTELSRLARIGSGSASRSIYGDFVIWNHGDDKTSVSKPLDAKWDDFRVIVCMIDENEKECSSSDAMKKSVMNEELYSNWVLESQKDLSEMLQAIENKDIEHVGVIAEKNAEHMHALIEATGTKYKTEKTLEVISKVKALREKGIKAFYTMDAGPNVKIITIESEVAEIKKNLLNIQMIVCKAGFDAHEV</sequence>
<dbReference type="Pfam" id="PF18376">
    <property type="entry name" value="MDD_C"/>
    <property type="match status" value="1"/>
</dbReference>
<comment type="similarity">
    <text evidence="1">Belongs to the diphosphomevalonate decarboxylase family.</text>
</comment>
<dbReference type="Gene3D" id="3.30.70.890">
    <property type="entry name" value="GHMP kinase, C-terminal domain"/>
    <property type="match status" value="1"/>
</dbReference>
<dbReference type="EC" id="4.1.1.33" evidence="2"/>
<dbReference type="GO" id="GO:0016301">
    <property type="term" value="F:kinase activity"/>
    <property type="evidence" value="ECO:0007669"/>
    <property type="project" value="UniProtKB-KW"/>
</dbReference>
<dbReference type="FunFam" id="3.30.230.10:FF:000072">
    <property type="entry name" value="Diphosphomevalonate decarboxylase"/>
    <property type="match status" value="1"/>
</dbReference>
<dbReference type="Gene3D" id="3.30.230.10">
    <property type="match status" value="1"/>
</dbReference>
<dbReference type="InterPro" id="IPR036554">
    <property type="entry name" value="GHMP_kinase_C_sf"/>
</dbReference>
<dbReference type="STRING" id="1278311.GCA_000428705_00400"/>
<evidence type="ECO:0000256" key="5">
    <source>
        <dbReference type="ARBA" id="ARBA00022840"/>
    </source>
</evidence>
<dbReference type="NCBIfam" id="TIGR01240">
    <property type="entry name" value="mevDPdecarb"/>
    <property type="match status" value="1"/>
</dbReference>
<proteinExistence type="inferred from homology"/>
<dbReference type="SUPFAM" id="SSF55060">
    <property type="entry name" value="GHMP Kinase, C-terminal domain"/>
    <property type="match status" value="1"/>
</dbReference>
<keyword evidence="10" id="KW-0418">Kinase</keyword>
<keyword evidence="6" id="KW-0443">Lipid metabolism</keyword>
<dbReference type="Pfam" id="PF22700">
    <property type="entry name" value="MVD-like_N"/>
    <property type="match status" value="1"/>
</dbReference>
<keyword evidence="4" id="KW-0547">Nucleotide-binding</keyword>
<dbReference type="InterPro" id="IPR053859">
    <property type="entry name" value="MVD-like_N"/>
</dbReference>
<dbReference type="EMBL" id="LR215048">
    <property type="protein sequence ID" value="VEU80004.1"/>
    <property type="molecule type" value="Genomic_DNA"/>
</dbReference>